<dbReference type="FunFam" id="3.40.640.10:FF:000037">
    <property type="entry name" value="dTDP-4-amino-4,6-dideoxygalactose transaminase"/>
    <property type="match status" value="1"/>
</dbReference>
<dbReference type="GO" id="GO:0019180">
    <property type="term" value="F:dTDP-4-amino-4,6-dideoxygalactose transaminase activity"/>
    <property type="evidence" value="ECO:0007669"/>
    <property type="project" value="TreeGrafter"/>
</dbReference>
<dbReference type="GO" id="GO:0000271">
    <property type="term" value="P:polysaccharide biosynthetic process"/>
    <property type="evidence" value="ECO:0007669"/>
    <property type="project" value="TreeGrafter"/>
</dbReference>
<evidence type="ECO:0000256" key="2">
    <source>
        <dbReference type="PIRSR" id="PIRSR000390-2"/>
    </source>
</evidence>
<name>A0A5P8VY72_9NOSO</name>
<dbReference type="NCBIfam" id="NF008687">
    <property type="entry name" value="PRK11706.1"/>
    <property type="match status" value="1"/>
</dbReference>
<proteinExistence type="inferred from homology"/>
<dbReference type="GO" id="GO:0030170">
    <property type="term" value="F:pyridoxal phosphate binding"/>
    <property type="evidence" value="ECO:0007669"/>
    <property type="project" value="TreeGrafter"/>
</dbReference>
<comment type="similarity">
    <text evidence="3">Belongs to the DegT/DnrJ/EryC1 family.</text>
</comment>
<evidence type="ECO:0000313" key="5">
    <source>
        <dbReference type="Proteomes" id="UP000326678"/>
    </source>
</evidence>
<protein>
    <submittedName>
        <fullName evidence="4">WecE, dTDP-4-amino-4,6-dideoxygalactose transaminase</fullName>
    </submittedName>
</protein>
<sequence>MPTPFNKPFATGKEIDYIQQAIKNGHLSGNGMFTKRCQTWLEQTIGCQKALLTHSCTAALEMSAILANLQVGDEVIMPSYTFVSTANAFVLRGVVPVFVDIRPDTLNIDETKIESAITEKTKAIVPVHYAGVSCEMDVIMDIAKFYQLLVIEDNAQGIGSTYKGQPLGSFGNLSALSFHETKNLISGEGGALLVNDPSLIERSEIIWEKGTNRGQFFRGEVDKYTWVDVGSSYLPSELISAFLWSQFEDNEMIMAKRLSIWETYDRAFYELEKMGKVRRPIIPNYCQHNAHLYYLLLNSLQERTDLIHYLKFYKIQSVFHYIPLHSSPAGIHYGRVEGTMKNTNTTSDCLLRLPLWINLDNVDQIVELIQTYFNNK</sequence>
<dbReference type="PANTHER" id="PTHR30244">
    <property type="entry name" value="TRANSAMINASE"/>
    <property type="match status" value="1"/>
</dbReference>
<feature type="active site" description="Proton acceptor" evidence="1">
    <location>
        <position position="182"/>
    </location>
</feature>
<dbReference type="Gene3D" id="3.40.640.10">
    <property type="entry name" value="Type I PLP-dependent aspartate aminotransferase-like (Major domain)"/>
    <property type="match status" value="1"/>
</dbReference>
<dbReference type="AlphaFoldDB" id="A0A5P8VY72"/>
<gene>
    <name evidence="4" type="ORF">GXM_02814</name>
</gene>
<evidence type="ECO:0000313" key="4">
    <source>
        <dbReference type="EMBL" id="QFS45337.1"/>
    </source>
</evidence>
<dbReference type="EMBL" id="CP045226">
    <property type="protein sequence ID" value="QFS45337.1"/>
    <property type="molecule type" value="Genomic_DNA"/>
</dbReference>
<dbReference type="CDD" id="cd00616">
    <property type="entry name" value="AHBA_syn"/>
    <property type="match status" value="1"/>
</dbReference>
<feature type="modified residue" description="N6-(pyridoxal phosphate)lysine" evidence="2">
    <location>
        <position position="182"/>
    </location>
</feature>
<dbReference type="Proteomes" id="UP000326678">
    <property type="component" value="Chromosome Gxm1"/>
</dbReference>
<dbReference type="InterPro" id="IPR015424">
    <property type="entry name" value="PyrdxlP-dep_Trfase"/>
</dbReference>
<dbReference type="InterPro" id="IPR000653">
    <property type="entry name" value="DegT/StrS_aminotransferase"/>
</dbReference>
<keyword evidence="2 3" id="KW-0663">Pyridoxal phosphate</keyword>
<dbReference type="KEGG" id="nsh:GXM_02814"/>
<dbReference type="NCBIfam" id="TIGR02379">
    <property type="entry name" value="ECA_wecE"/>
    <property type="match status" value="1"/>
</dbReference>
<keyword evidence="5" id="KW-1185">Reference proteome</keyword>
<accession>A0A5P8VY72</accession>
<dbReference type="PIRSF" id="PIRSF000390">
    <property type="entry name" value="PLP_StrS"/>
    <property type="match status" value="1"/>
</dbReference>
<dbReference type="SUPFAM" id="SSF53383">
    <property type="entry name" value="PLP-dependent transferases"/>
    <property type="match status" value="1"/>
</dbReference>
<evidence type="ECO:0000256" key="1">
    <source>
        <dbReference type="PIRSR" id="PIRSR000390-1"/>
    </source>
</evidence>
<evidence type="ECO:0000256" key="3">
    <source>
        <dbReference type="RuleBase" id="RU004508"/>
    </source>
</evidence>
<dbReference type="RefSeq" id="WP_152589014.1">
    <property type="nucleotide sequence ID" value="NZ_CP045226.1"/>
</dbReference>
<dbReference type="InterPro" id="IPR015421">
    <property type="entry name" value="PyrdxlP-dep_Trfase_major"/>
</dbReference>
<organism evidence="4 5">
    <name type="scientific">Nostoc sphaeroides CCNUC1</name>
    <dbReference type="NCBI Taxonomy" id="2653204"/>
    <lineage>
        <taxon>Bacteria</taxon>
        <taxon>Bacillati</taxon>
        <taxon>Cyanobacteriota</taxon>
        <taxon>Cyanophyceae</taxon>
        <taxon>Nostocales</taxon>
        <taxon>Nostocaceae</taxon>
        <taxon>Nostoc</taxon>
    </lineage>
</organism>
<dbReference type="InterPro" id="IPR012749">
    <property type="entry name" value="WecE-like"/>
</dbReference>
<dbReference type="PANTHER" id="PTHR30244:SF34">
    <property type="entry name" value="DTDP-4-AMINO-4,6-DIDEOXYGALACTOSE TRANSAMINASE"/>
    <property type="match status" value="1"/>
</dbReference>
<dbReference type="Pfam" id="PF01041">
    <property type="entry name" value="DegT_DnrJ_EryC1"/>
    <property type="match status" value="1"/>
</dbReference>
<reference evidence="4 5" key="1">
    <citation type="submission" date="2019-10" db="EMBL/GenBank/DDBJ databases">
        <title>Genomic and transcriptomic insights into the perfect genentic adaptation of a filamentous nitrogen-fixing cyanobacterium to rice fields.</title>
        <authorList>
            <person name="Chen Z."/>
        </authorList>
    </citation>
    <scope>NUCLEOTIDE SEQUENCE [LARGE SCALE GENOMIC DNA]</scope>
    <source>
        <strain evidence="4">CCNUC1</strain>
    </source>
</reference>